<keyword evidence="3" id="KW-1185">Reference proteome</keyword>
<proteinExistence type="predicted"/>
<feature type="compositionally biased region" description="Basic and acidic residues" evidence="1">
    <location>
        <begin position="213"/>
        <end position="231"/>
    </location>
</feature>
<protein>
    <submittedName>
        <fullName evidence="2">Uncharacterized protein</fullName>
    </submittedName>
</protein>
<gene>
    <name evidence="2" type="ORF">THAOC_04732</name>
</gene>
<feature type="compositionally biased region" description="Basic and acidic residues" evidence="1">
    <location>
        <begin position="153"/>
        <end position="167"/>
    </location>
</feature>
<organism evidence="2 3">
    <name type="scientific">Thalassiosira oceanica</name>
    <name type="common">Marine diatom</name>
    <dbReference type="NCBI Taxonomy" id="159749"/>
    <lineage>
        <taxon>Eukaryota</taxon>
        <taxon>Sar</taxon>
        <taxon>Stramenopiles</taxon>
        <taxon>Ochrophyta</taxon>
        <taxon>Bacillariophyta</taxon>
        <taxon>Coscinodiscophyceae</taxon>
        <taxon>Thalassiosirophycidae</taxon>
        <taxon>Thalassiosirales</taxon>
        <taxon>Thalassiosiraceae</taxon>
        <taxon>Thalassiosira</taxon>
    </lineage>
</organism>
<sequence>MFETGLFRLLHVSTRGRQCPVSLVVTPPAGFARTGAGAWDTAPSRRPGGRRALDAPRDLSAPLSSAVFRPAGLAGFAFFSLSKSISLEESRARVTQPAVRQGPNRNRIAAAKELNRKNHALHKGGILQARNLGVTAMLFFLEGIAWVSAENGNRHASESDPGDRAKMEPGANPEGEAGRRRTLNGGEAGDVPPALPRSQGHAGAQHAPVVPRDGADLHRVRHNRLVDDGPRPPRRVRRPRPEGEHEGRTLVVPRRVPRDHDAALRRDAGLRGHGVRAARLLPPLRRQDVLTVRDTAGAAR</sequence>
<accession>K0T7R9</accession>
<dbReference type="AlphaFoldDB" id="K0T7R9"/>
<name>K0T7R9_THAOC</name>
<feature type="compositionally biased region" description="Basic and acidic residues" evidence="1">
    <location>
        <begin position="239"/>
        <end position="248"/>
    </location>
</feature>
<dbReference type="Proteomes" id="UP000266841">
    <property type="component" value="Unassembled WGS sequence"/>
</dbReference>
<evidence type="ECO:0000313" key="2">
    <source>
        <dbReference type="EMBL" id="EJK73630.1"/>
    </source>
</evidence>
<dbReference type="EMBL" id="AGNL01004339">
    <property type="protein sequence ID" value="EJK73630.1"/>
    <property type="molecule type" value="Genomic_DNA"/>
</dbReference>
<feature type="region of interest" description="Disordered" evidence="1">
    <location>
        <begin position="153"/>
        <end position="249"/>
    </location>
</feature>
<reference evidence="2 3" key="1">
    <citation type="journal article" date="2012" name="Genome Biol.">
        <title>Genome and low-iron response of an oceanic diatom adapted to chronic iron limitation.</title>
        <authorList>
            <person name="Lommer M."/>
            <person name="Specht M."/>
            <person name="Roy A.S."/>
            <person name="Kraemer L."/>
            <person name="Andreson R."/>
            <person name="Gutowska M.A."/>
            <person name="Wolf J."/>
            <person name="Bergner S.V."/>
            <person name="Schilhabel M.B."/>
            <person name="Klostermeier U.C."/>
            <person name="Beiko R.G."/>
            <person name="Rosenstiel P."/>
            <person name="Hippler M."/>
            <person name="Laroche J."/>
        </authorList>
    </citation>
    <scope>NUCLEOTIDE SEQUENCE [LARGE SCALE GENOMIC DNA]</scope>
    <source>
        <strain evidence="2 3">CCMP1005</strain>
    </source>
</reference>
<evidence type="ECO:0000256" key="1">
    <source>
        <dbReference type="SAM" id="MobiDB-lite"/>
    </source>
</evidence>
<comment type="caution">
    <text evidence="2">The sequence shown here is derived from an EMBL/GenBank/DDBJ whole genome shotgun (WGS) entry which is preliminary data.</text>
</comment>
<evidence type="ECO:0000313" key="3">
    <source>
        <dbReference type="Proteomes" id="UP000266841"/>
    </source>
</evidence>